<evidence type="ECO:0000313" key="2">
    <source>
        <dbReference type="EMBL" id="JAT68373.1"/>
    </source>
</evidence>
<dbReference type="AlphaFoldDB" id="A0A1D1ZNR7"/>
<dbReference type="EMBL" id="GDKF01010249">
    <property type="protein sequence ID" value="JAT68373.1"/>
    <property type="molecule type" value="Transcribed_RNA"/>
</dbReference>
<protein>
    <submittedName>
        <fullName evidence="2">Uncharacterized protein</fullName>
    </submittedName>
</protein>
<proteinExistence type="predicted"/>
<gene>
    <name evidence="2" type="ORF">g.48868</name>
</gene>
<organism evidence="2">
    <name type="scientific">Auxenochlorella protothecoides</name>
    <name type="common">Green microalga</name>
    <name type="synonym">Chlorella protothecoides</name>
    <dbReference type="NCBI Taxonomy" id="3075"/>
    <lineage>
        <taxon>Eukaryota</taxon>
        <taxon>Viridiplantae</taxon>
        <taxon>Chlorophyta</taxon>
        <taxon>core chlorophytes</taxon>
        <taxon>Trebouxiophyceae</taxon>
        <taxon>Chlorellales</taxon>
        <taxon>Chlorellaceae</taxon>
        <taxon>Auxenochlorella</taxon>
    </lineage>
</organism>
<evidence type="ECO:0000256" key="1">
    <source>
        <dbReference type="SAM" id="MobiDB-lite"/>
    </source>
</evidence>
<reference evidence="2" key="1">
    <citation type="submission" date="2015-08" db="EMBL/GenBank/DDBJ databases">
        <authorList>
            <person name="Babu N.S."/>
            <person name="Beckwith C.J."/>
            <person name="Beseler K.G."/>
            <person name="Brison A."/>
            <person name="Carone J.V."/>
            <person name="Caskin T.P."/>
            <person name="Diamond M."/>
            <person name="Durham M.E."/>
            <person name="Foxe J.M."/>
            <person name="Go M."/>
            <person name="Henderson B.A."/>
            <person name="Jones I.B."/>
            <person name="McGettigan J.A."/>
            <person name="Micheletti S.J."/>
            <person name="Nasrallah M.E."/>
            <person name="Ortiz D."/>
            <person name="Piller C.R."/>
            <person name="Privatt S.R."/>
            <person name="Schneider S.L."/>
            <person name="Sharp S."/>
            <person name="Smith T.C."/>
            <person name="Stanton J.D."/>
            <person name="Ullery H.E."/>
            <person name="Wilson R.J."/>
            <person name="Serrano M.G."/>
            <person name="Buck G."/>
            <person name="Lee V."/>
            <person name="Wang Y."/>
            <person name="Carvalho R."/>
            <person name="Voegtly L."/>
            <person name="Shi R."/>
            <person name="Duckworth R."/>
            <person name="Johnson A."/>
            <person name="Loviza R."/>
            <person name="Walstead R."/>
            <person name="Shah Z."/>
            <person name="Kiflezghi M."/>
            <person name="Wade K."/>
            <person name="Ball S.L."/>
            <person name="Bradley K.W."/>
            <person name="Asai D.J."/>
            <person name="Bowman C.A."/>
            <person name="Russell D.A."/>
            <person name="Pope W.H."/>
            <person name="Jacobs-Sera D."/>
            <person name="Hendrix R.W."/>
            <person name="Hatfull G.F."/>
        </authorList>
    </citation>
    <scope>NUCLEOTIDE SEQUENCE</scope>
</reference>
<feature type="region of interest" description="Disordered" evidence="1">
    <location>
        <begin position="41"/>
        <end position="77"/>
    </location>
</feature>
<sequence>MAYSEAEATPVPVVMLSKTGAEKEAMVVDPPAAAEMAIPITKGVGKTPSKAKSSLSRRKRAATSSAARSPKKKEVKKVASWRFTSRIKKAFAGLNKAFRGSHRTSPVKKPRDLKTRSFSLASVTSHLSTSIGGLIHFRSKAI</sequence>
<name>A0A1D1ZNR7_AUXPR</name>
<accession>A0A1D1ZNR7</accession>